<dbReference type="EMBL" id="JBHSML010000003">
    <property type="protein sequence ID" value="MFC5516360.1"/>
    <property type="molecule type" value="Genomic_DNA"/>
</dbReference>
<dbReference type="RefSeq" id="WP_266344384.1">
    <property type="nucleotide sequence ID" value="NZ_JAPKNH010000004.1"/>
</dbReference>
<evidence type="ECO:0000313" key="1">
    <source>
        <dbReference type="EMBL" id="MFC5516360.1"/>
    </source>
</evidence>
<sequence>MTVRLRAHHLLCMLTYVGKGYTAEFCTNYDGIVARLTRGEDILIVTGPDDVCAPLLSTEAPHCHNDSVLVRDAQAAAAASDLLGATVAPGFRLTLDPATLTRFRSAFAAGTSRIACGGCEWSSLCDSIAGSGFEGTRLLNP</sequence>
<dbReference type="Pfam" id="PF06935">
    <property type="entry name" value="DUF1284"/>
    <property type="match status" value="1"/>
</dbReference>
<proteinExistence type="predicted"/>
<dbReference type="Proteomes" id="UP001596150">
    <property type="component" value="Unassembled WGS sequence"/>
</dbReference>
<accession>A0ABW0PUX1</accession>
<reference evidence="2" key="1">
    <citation type="journal article" date="2019" name="Int. J. Syst. Evol. Microbiol.">
        <title>The Global Catalogue of Microorganisms (GCM) 10K type strain sequencing project: providing services to taxonomists for standard genome sequencing and annotation.</title>
        <authorList>
            <consortium name="The Broad Institute Genomics Platform"/>
            <consortium name="The Broad Institute Genome Sequencing Center for Infectious Disease"/>
            <person name="Wu L."/>
            <person name="Ma J."/>
        </authorList>
    </citation>
    <scope>NUCLEOTIDE SEQUENCE [LARGE SCALE GENOMIC DNA]</scope>
    <source>
        <strain evidence="2">KACC 12633</strain>
    </source>
</reference>
<name>A0ABW0PUX1_9HYPH</name>
<gene>
    <name evidence="1" type="ORF">ACFPP9_11315</name>
</gene>
<protein>
    <submittedName>
        <fullName evidence="1">DUF1284 domain-containing protein</fullName>
    </submittedName>
</protein>
<organism evidence="1 2">
    <name type="scientific">Kaistia terrae</name>
    <dbReference type="NCBI Taxonomy" id="537017"/>
    <lineage>
        <taxon>Bacteria</taxon>
        <taxon>Pseudomonadati</taxon>
        <taxon>Pseudomonadota</taxon>
        <taxon>Alphaproteobacteria</taxon>
        <taxon>Hyphomicrobiales</taxon>
        <taxon>Kaistiaceae</taxon>
        <taxon>Kaistia</taxon>
    </lineage>
</organism>
<evidence type="ECO:0000313" key="2">
    <source>
        <dbReference type="Proteomes" id="UP001596150"/>
    </source>
</evidence>
<comment type="caution">
    <text evidence="1">The sequence shown here is derived from an EMBL/GenBank/DDBJ whole genome shotgun (WGS) entry which is preliminary data.</text>
</comment>
<dbReference type="InterPro" id="IPR009702">
    <property type="entry name" value="DUF1284"/>
</dbReference>
<keyword evidence="2" id="KW-1185">Reference proteome</keyword>